<gene>
    <name evidence="2" type="primary">AVEN_237200_1</name>
    <name evidence="2" type="ORF">TNIN_209051</name>
</gene>
<feature type="region of interest" description="Disordered" evidence="1">
    <location>
        <begin position="82"/>
        <end position="104"/>
    </location>
</feature>
<reference evidence="2" key="1">
    <citation type="submission" date="2020-08" db="EMBL/GenBank/DDBJ databases">
        <title>Multicomponent nature underlies the extraordinary mechanical properties of spider dragline silk.</title>
        <authorList>
            <person name="Kono N."/>
            <person name="Nakamura H."/>
            <person name="Mori M."/>
            <person name="Yoshida Y."/>
            <person name="Ohtoshi R."/>
            <person name="Malay A.D."/>
            <person name="Moran D.A.P."/>
            <person name="Tomita M."/>
            <person name="Numata K."/>
            <person name="Arakawa K."/>
        </authorList>
    </citation>
    <scope>NUCLEOTIDE SEQUENCE</scope>
</reference>
<name>A0A8X7C2Q5_9ARAC</name>
<dbReference type="Proteomes" id="UP000886998">
    <property type="component" value="Unassembled WGS sequence"/>
</dbReference>
<proteinExistence type="predicted"/>
<sequence>MAPLTIELNNSQSTANSQAWHLREVGQNILLQYIKARILQENPRQQCRLQQNLFRDDGEIIQTYTSSLLHLSTPTLDLKRKEKHSKLQDEPQYATVKRTPRPPKSDVHIYHYPVHIPPELLDELQATSSQWDDDGRSSLMDTGGYIG</sequence>
<protein>
    <submittedName>
        <fullName evidence="2">Uncharacterized protein</fullName>
    </submittedName>
</protein>
<dbReference type="OrthoDB" id="6427510at2759"/>
<dbReference type="AlphaFoldDB" id="A0A8X7C2Q5"/>
<keyword evidence="3" id="KW-1185">Reference proteome</keyword>
<accession>A0A8X7C2Q5</accession>
<comment type="caution">
    <text evidence="2">The sequence shown here is derived from an EMBL/GenBank/DDBJ whole genome shotgun (WGS) entry which is preliminary data.</text>
</comment>
<evidence type="ECO:0000313" key="3">
    <source>
        <dbReference type="Proteomes" id="UP000886998"/>
    </source>
</evidence>
<evidence type="ECO:0000313" key="2">
    <source>
        <dbReference type="EMBL" id="GFY53250.1"/>
    </source>
</evidence>
<dbReference type="EMBL" id="BMAV01009167">
    <property type="protein sequence ID" value="GFY53250.1"/>
    <property type="molecule type" value="Genomic_DNA"/>
</dbReference>
<evidence type="ECO:0000256" key="1">
    <source>
        <dbReference type="SAM" id="MobiDB-lite"/>
    </source>
</evidence>
<organism evidence="2 3">
    <name type="scientific">Trichonephila inaurata madagascariensis</name>
    <dbReference type="NCBI Taxonomy" id="2747483"/>
    <lineage>
        <taxon>Eukaryota</taxon>
        <taxon>Metazoa</taxon>
        <taxon>Ecdysozoa</taxon>
        <taxon>Arthropoda</taxon>
        <taxon>Chelicerata</taxon>
        <taxon>Arachnida</taxon>
        <taxon>Araneae</taxon>
        <taxon>Araneomorphae</taxon>
        <taxon>Entelegynae</taxon>
        <taxon>Araneoidea</taxon>
        <taxon>Nephilidae</taxon>
        <taxon>Trichonephila</taxon>
        <taxon>Trichonephila inaurata</taxon>
    </lineage>
</organism>